<proteinExistence type="predicted"/>
<feature type="non-terminal residue" evidence="1">
    <location>
        <position position="84"/>
    </location>
</feature>
<sequence length="84" mass="8869">AEHRVHHFLGLARALASGTGFKLSAVFGARAAARRAGHIALHLDFLLHPVGDFLQIKLELDAQVGAFLHAAATALATSEEAFEA</sequence>
<accession>A0A699XHI0</accession>
<protein>
    <submittedName>
        <fullName evidence="1">Uncharacterized protein</fullName>
    </submittedName>
</protein>
<comment type="caution">
    <text evidence="1">The sequence shown here is derived from an EMBL/GenBank/DDBJ whole genome shotgun (WGS) entry which is preliminary data.</text>
</comment>
<feature type="non-terminal residue" evidence="1">
    <location>
        <position position="1"/>
    </location>
</feature>
<dbReference type="AlphaFoldDB" id="A0A699XHI0"/>
<dbReference type="EMBL" id="BKCJ011855144">
    <property type="protein sequence ID" value="GFD58613.1"/>
    <property type="molecule type" value="Genomic_DNA"/>
</dbReference>
<reference evidence="1" key="1">
    <citation type="journal article" date="2019" name="Sci. Rep.">
        <title>Draft genome of Tanacetum cinerariifolium, the natural source of mosquito coil.</title>
        <authorList>
            <person name="Yamashiro T."/>
            <person name="Shiraishi A."/>
            <person name="Satake H."/>
            <person name="Nakayama K."/>
        </authorList>
    </citation>
    <scope>NUCLEOTIDE SEQUENCE</scope>
</reference>
<organism evidence="1">
    <name type="scientific">Tanacetum cinerariifolium</name>
    <name type="common">Dalmatian daisy</name>
    <name type="synonym">Chrysanthemum cinerariifolium</name>
    <dbReference type="NCBI Taxonomy" id="118510"/>
    <lineage>
        <taxon>Eukaryota</taxon>
        <taxon>Viridiplantae</taxon>
        <taxon>Streptophyta</taxon>
        <taxon>Embryophyta</taxon>
        <taxon>Tracheophyta</taxon>
        <taxon>Spermatophyta</taxon>
        <taxon>Magnoliopsida</taxon>
        <taxon>eudicotyledons</taxon>
        <taxon>Gunneridae</taxon>
        <taxon>Pentapetalae</taxon>
        <taxon>asterids</taxon>
        <taxon>campanulids</taxon>
        <taxon>Asterales</taxon>
        <taxon>Asteraceae</taxon>
        <taxon>Asteroideae</taxon>
        <taxon>Anthemideae</taxon>
        <taxon>Anthemidinae</taxon>
        <taxon>Tanacetum</taxon>
    </lineage>
</organism>
<name>A0A699XHI0_TANCI</name>
<gene>
    <name evidence="1" type="ORF">Tci_930582</name>
</gene>
<evidence type="ECO:0000313" key="1">
    <source>
        <dbReference type="EMBL" id="GFD58613.1"/>
    </source>
</evidence>